<dbReference type="InterPro" id="IPR000160">
    <property type="entry name" value="GGDEF_dom"/>
</dbReference>
<gene>
    <name evidence="3" type="ORF">ACFSNB_11595</name>
</gene>
<organism evidence="3 4">
    <name type="scientific">Phaeospirillum tilakii</name>
    <dbReference type="NCBI Taxonomy" id="741673"/>
    <lineage>
        <taxon>Bacteria</taxon>
        <taxon>Pseudomonadati</taxon>
        <taxon>Pseudomonadota</taxon>
        <taxon>Alphaproteobacteria</taxon>
        <taxon>Rhodospirillales</taxon>
        <taxon>Rhodospirillaceae</taxon>
        <taxon>Phaeospirillum</taxon>
    </lineage>
</organism>
<evidence type="ECO:0000259" key="2">
    <source>
        <dbReference type="PROSITE" id="PS50887"/>
    </source>
</evidence>
<sequence>MDPRLIDLLAQWRAAGGIEDAPRQFPDHADHLLVIEVDGAGNRYTHYGQAFVEHFGADLAGCVIDRLPAEVLPADRRGMLDFDYAFVRRGNQPLWRSYTAVFDDGDAAETWQRLVLPAGEGRLVVGAYPVAPPAPDEEPGAALLRMVLDRVPVLLDESGGIGDLALSLRAYCDHQQHLAELEWRATRDSLTGIANRAHFHHLAGLELGHTQRMGRWFTVMVLDLDHFKRINDRWGHATGDRALQAFVGACRQALREGDILGRVGGEEFAIALPGTNEVAARVIAERLRAQVEQVTLEADDGSLGGFTVSIGVAAWCEAMAGGEGAPSVAELLKLADAALYRAKAAGRNRVEVAAWADRPRAEE</sequence>
<dbReference type="InterPro" id="IPR043128">
    <property type="entry name" value="Rev_trsase/Diguanyl_cyclase"/>
</dbReference>
<dbReference type="CDD" id="cd01949">
    <property type="entry name" value="GGDEF"/>
    <property type="match status" value="1"/>
</dbReference>
<reference evidence="4" key="1">
    <citation type="journal article" date="2019" name="Int. J. Syst. Evol. Microbiol.">
        <title>The Global Catalogue of Microorganisms (GCM) 10K type strain sequencing project: providing services to taxonomists for standard genome sequencing and annotation.</title>
        <authorList>
            <consortium name="The Broad Institute Genomics Platform"/>
            <consortium name="The Broad Institute Genome Sequencing Center for Infectious Disease"/>
            <person name="Wu L."/>
            <person name="Ma J."/>
        </authorList>
    </citation>
    <scope>NUCLEOTIDE SEQUENCE [LARGE SCALE GENOMIC DNA]</scope>
    <source>
        <strain evidence="4">KCTC 15012</strain>
    </source>
</reference>
<evidence type="ECO:0000313" key="3">
    <source>
        <dbReference type="EMBL" id="MFD2234450.1"/>
    </source>
</evidence>
<dbReference type="PANTHER" id="PTHR45138:SF24">
    <property type="entry name" value="DIGUANYLATE CYCLASE DGCC-RELATED"/>
    <property type="match status" value="1"/>
</dbReference>
<dbReference type="PROSITE" id="PS50887">
    <property type="entry name" value="GGDEF"/>
    <property type="match status" value="1"/>
</dbReference>
<evidence type="ECO:0000313" key="4">
    <source>
        <dbReference type="Proteomes" id="UP001597296"/>
    </source>
</evidence>
<dbReference type="RefSeq" id="WP_377316675.1">
    <property type="nucleotide sequence ID" value="NZ_JBHUIY010000022.1"/>
</dbReference>
<proteinExistence type="predicted"/>
<dbReference type="Gene3D" id="3.30.70.270">
    <property type="match status" value="1"/>
</dbReference>
<dbReference type="PANTHER" id="PTHR45138">
    <property type="entry name" value="REGULATORY COMPONENTS OF SENSORY TRANSDUCTION SYSTEM"/>
    <property type="match status" value="1"/>
</dbReference>
<dbReference type="SUPFAM" id="SSF55073">
    <property type="entry name" value="Nucleotide cyclase"/>
    <property type="match status" value="1"/>
</dbReference>
<evidence type="ECO:0000256" key="1">
    <source>
        <dbReference type="ARBA" id="ARBA00012528"/>
    </source>
</evidence>
<dbReference type="SMART" id="SM00267">
    <property type="entry name" value="GGDEF"/>
    <property type="match status" value="1"/>
</dbReference>
<feature type="domain" description="GGDEF" evidence="2">
    <location>
        <begin position="215"/>
        <end position="355"/>
    </location>
</feature>
<protein>
    <recommendedName>
        <fullName evidence="1">diguanylate cyclase</fullName>
        <ecNumber evidence="1">2.7.7.65</ecNumber>
    </recommendedName>
</protein>
<dbReference type="Proteomes" id="UP001597296">
    <property type="component" value="Unassembled WGS sequence"/>
</dbReference>
<dbReference type="Pfam" id="PF00990">
    <property type="entry name" value="GGDEF"/>
    <property type="match status" value="1"/>
</dbReference>
<dbReference type="InterPro" id="IPR029787">
    <property type="entry name" value="Nucleotide_cyclase"/>
</dbReference>
<comment type="caution">
    <text evidence="3">The sequence shown here is derived from an EMBL/GenBank/DDBJ whole genome shotgun (WGS) entry which is preliminary data.</text>
</comment>
<dbReference type="NCBIfam" id="TIGR00254">
    <property type="entry name" value="GGDEF"/>
    <property type="match status" value="1"/>
</dbReference>
<keyword evidence="4" id="KW-1185">Reference proteome</keyword>
<dbReference type="EMBL" id="JBHUIY010000022">
    <property type="protein sequence ID" value="MFD2234450.1"/>
    <property type="molecule type" value="Genomic_DNA"/>
</dbReference>
<dbReference type="EC" id="2.7.7.65" evidence="1"/>
<dbReference type="InterPro" id="IPR050469">
    <property type="entry name" value="Diguanylate_Cyclase"/>
</dbReference>
<name>A0ABW5CB55_9PROT</name>
<accession>A0ABW5CB55</accession>